<feature type="compositionally biased region" description="Low complexity" evidence="6">
    <location>
        <begin position="559"/>
        <end position="570"/>
    </location>
</feature>
<feature type="region of interest" description="Disordered" evidence="6">
    <location>
        <begin position="153"/>
        <end position="203"/>
    </location>
</feature>
<comment type="subcellular location">
    <subcellularLocation>
        <location evidence="1">Nucleus</location>
    </subcellularLocation>
</comment>
<evidence type="ECO:0000256" key="3">
    <source>
        <dbReference type="ARBA" id="ARBA00023015"/>
    </source>
</evidence>
<sequence length="795" mass="83898">MKRKHTEKSSYLSSPVAAAAAAIQDDLSDVSDDFEDTYNTKIASLQSQLDELNNKTHPEYLKIRREIENWHQEQKQRIHFLQEHKLDIIYREYNKEVDTCDQECEHEKRRIQNYLVSLCEELKRRLEHDKKNIELTPSGDVLEFKPTVTRKLRRRAGGGGGGGGAGGAGGSGNTGGGAGGGNSGGGSASAGGGDDGGGGNDVTPSNPANFMYWGDLLLCGASGGSRWPINSNLNSKLQRSESNDMRSPVTNNDEENTDLGGQPSISSNGENESKETPTAADEKLVTTTNTGNNDSGDNTISSVCESSTTASTTMTTTTSTTSNTTTHTTQTMSMTTTVCNSASKTTNMFGSLGLNLYDGSLLSHLLAFMNSNNSYNNNHNNSSSNIALSFASFYGNSSSSAAIAPTAVGGGGVVVALVVHQRLQAAATASACVGVNSPSVVANGVLLPSNNGVVVSNASGGGVGSGGVGVGIGGLSNSVVGLSSVAAAAAISCGLLPHSINHHHPHPHNNINNSPLSSMRKRRHQNNAPNAQLNLLLPEHDIYADLTIIHRACSKASNITNSSNNGLSGNNRKHSSHMINNNGNNNNNNNNSTTNTNNNINSNTSQLGYTSPLSPMNKCYDDNSNNNNNINVCRNAKDLHGVNSTVATLSSYSTSIGSPNPYNNNINDSPTTRSGTRNNSSLMSSSGTMFGINPIGATVNNNNNSNNNINSPLNTSSFSIWIDDGRLYCGHKCYQIGAPVILEGRDGSSHRCSGTIASIGVQDIAIRRSSDHGICRVTVQQLKQGRYALWPNKTE</sequence>
<keyword evidence="2" id="KW-0678">Repressor</keyword>
<evidence type="ECO:0000256" key="1">
    <source>
        <dbReference type="ARBA" id="ARBA00004123"/>
    </source>
</evidence>
<feature type="compositionally biased region" description="Low complexity" evidence="6">
    <location>
        <begin position="580"/>
        <end position="605"/>
    </location>
</feature>
<feature type="compositionally biased region" description="Low complexity" evidence="6">
    <location>
        <begin position="508"/>
        <end position="518"/>
    </location>
</feature>
<feature type="region of interest" description="Disordered" evidence="6">
    <location>
        <begin position="502"/>
        <end position="524"/>
    </location>
</feature>
<evidence type="ECO:0000256" key="4">
    <source>
        <dbReference type="ARBA" id="ARBA00023163"/>
    </source>
</evidence>
<dbReference type="GO" id="GO:0005654">
    <property type="term" value="C:nucleoplasm"/>
    <property type="evidence" value="ECO:0007669"/>
    <property type="project" value="UniProtKB-ARBA"/>
</dbReference>
<evidence type="ECO:0000256" key="2">
    <source>
        <dbReference type="ARBA" id="ARBA00022491"/>
    </source>
</evidence>
<dbReference type="Pfam" id="PF08598">
    <property type="entry name" value="Sds3"/>
    <property type="match status" value="1"/>
</dbReference>
<reference evidence="7" key="1">
    <citation type="submission" date="2022-06" db="EMBL/GenBank/DDBJ databases">
        <authorList>
            <person name="Berger JAMES D."/>
            <person name="Berger JAMES D."/>
        </authorList>
    </citation>
    <scope>NUCLEOTIDE SEQUENCE [LARGE SCALE GENOMIC DNA]</scope>
</reference>
<evidence type="ECO:0000256" key="6">
    <source>
        <dbReference type="SAM" id="MobiDB-lite"/>
    </source>
</evidence>
<keyword evidence="5" id="KW-0539">Nucleus</keyword>
<keyword evidence="4" id="KW-0804">Transcription</keyword>
<feature type="compositionally biased region" description="Low complexity" evidence="6">
    <location>
        <begin position="306"/>
        <end position="328"/>
    </location>
</feature>
<feature type="compositionally biased region" description="Basic and acidic residues" evidence="6">
    <location>
        <begin position="271"/>
        <end position="284"/>
    </location>
</feature>
<dbReference type="SMART" id="SM01401">
    <property type="entry name" value="Sds3"/>
    <property type="match status" value="1"/>
</dbReference>
<dbReference type="GO" id="GO:0010468">
    <property type="term" value="P:regulation of gene expression"/>
    <property type="evidence" value="ECO:0007669"/>
    <property type="project" value="UniProtKB-ARBA"/>
</dbReference>
<name>A0AA85IZE2_TRIRE</name>
<dbReference type="AlphaFoldDB" id="A0AA85IZE2"/>
<evidence type="ECO:0000256" key="5">
    <source>
        <dbReference type="ARBA" id="ARBA00023242"/>
    </source>
</evidence>
<keyword evidence="3" id="KW-0805">Transcription regulation</keyword>
<feature type="region of interest" description="Disordered" evidence="6">
    <location>
        <begin position="559"/>
        <end position="611"/>
    </location>
</feature>
<keyword evidence="7" id="KW-1185">Reference proteome</keyword>
<evidence type="ECO:0000313" key="7">
    <source>
        <dbReference type="Proteomes" id="UP000050795"/>
    </source>
</evidence>
<organism evidence="7 8">
    <name type="scientific">Trichobilharzia regenti</name>
    <name type="common">Nasal bird schistosome</name>
    <dbReference type="NCBI Taxonomy" id="157069"/>
    <lineage>
        <taxon>Eukaryota</taxon>
        <taxon>Metazoa</taxon>
        <taxon>Spiralia</taxon>
        <taxon>Lophotrochozoa</taxon>
        <taxon>Platyhelminthes</taxon>
        <taxon>Trematoda</taxon>
        <taxon>Digenea</taxon>
        <taxon>Strigeidida</taxon>
        <taxon>Schistosomatoidea</taxon>
        <taxon>Schistosomatidae</taxon>
        <taxon>Trichobilharzia</taxon>
    </lineage>
</organism>
<dbReference type="WBParaSite" id="TREG1_120000.1">
    <property type="protein sequence ID" value="TREG1_120000.1"/>
    <property type="gene ID" value="TREG1_120000"/>
</dbReference>
<protein>
    <recommendedName>
        <fullName evidence="9">Sin3 histone deacetylase corepressor complex component SDS3</fullName>
    </recommendedName>
</protein>
<feature type="compositionally biased region" description="Gly residues" evidence="6">
    <location>
        <begin position="157"/>
        <end position="200"/>
    </location>
</feature>
<feature type="compositionally biased region" description="Low complexity" evidence="6">
    <location>
        <begin position="286"/>
        <end position="299"/>
    </location>
</feature>
<feature type="region of interest" description="Disordered" evidence="6">
    <location>
        <begin position="232"/>
        <end position="328"/>
    </location>
</feature>
<reference evidence="8" key="2">
    <citation type="submission" date="2023-11" db="UniProtKB">
        <authorList>
            <consortium name="WormBaseParasite"/>
        </authorList>
    </citation>
    <scope>IDENTIFICATION</scope>
</reference>
<dbReference type="InterPro" id="IPR013907">
    <property type="entry name" value="Sds3"/>
</dbReference>
<evidence type="ECO:0000313" key="8">
    <source>
        <dbReference type="WBParaSite" id="TREG1_120000.1"/>
    </source>
</evidence>
<evidence type="ECO:0008006" key="9">
    <source>
        <dbReference type="Google" id="ProtNLM"/>
    </source>
</evidence>
<dbReference type="Proteomes" id="UP000050795">
    <property type="component" value="Unassembled WGS sequence"/>
</dbReference>
<dbReference type="PANTHER" id="PTHR21964">
    <property type="entry name" value="BREAST CANCER METASTASIS-SUPPRESSOR 1"/>
    <property type="match status" value="1"/>
</dbReference>
<feature type="region of interest" description="Disordered" evidence="6">
    <location>
        <begin position="660"/>
        <end position="684"/>
    </location>
</feature>
<accession>A0AA85IZE2</accession>
<proteinExistence type="predicted"/>